<feature type="compositionally biased region" description="Basic and acidic residues" evidence="1">
    <location>
        <begin position="146"/>
        <end position="156"/>
    </location>
</feature>
<name>A0AAV0UG81_9STRA</name>
<comment type="caution">
    <text evidence="4">The sequence shown here is derived from an EMBL/GenBank/DDBJ whole genome shotgun (WGS) entry which is preliminary data.</text>
</comment>
<keyword evidence="2" id="KW-0472">Membrane</keyword>
<protein>
    <submittedName>
        <fullName evidence="4">Uncharacterized protein</fullName>
    </submittedName>
</protein>
<dbReference type="AlphaFoldDB" id="A0AAV0UG81"/>
<feature type="compositionally biased region" description="Acidic residues" evidence="1">
    <location>
        <begin position="434"/>
        <end position="446"/>
    </location>
</feature>
<dbReference type="EMBL" id="CANTFM010001168">
    <property type="protein sequence ID" value="CAI5735965.1"/>
    <property type="molecule type" value="Genomic_DNA"/>
</dbReference>
<keyword evidence="3" id="KW-0732">Signal</keyword>
<organism evidence="4 5">
    <name type="scientific">Peronospora destructor</name>
    <dbReference type="NCBI Taxonomy" id="86335"/>
    <lineage>
        <taxon>Eukaryota</taxon>
        <taxon>Sar</taxon>
        <taxon>Stramenopiles</taxon>
        <taxon>Oomycota</taxon>
        <taxon>Peronosporomycetes</taxon>
        <taxon>Peronosporales</taxon>
        <taxon>Peronosporaceae</taxon>
        <taxon>Peronospora</taxon>
    </lineage>
</organism>
<accession>A0AAV0UG81</accession>
<evidence type="ECO:0000313" key="4">
    <source>
        <dbReference type="EMBL" id="CAI5735965.1"/>
    </source>
</evidence>
<feature type="compositionally biased region" description="Polar residues" evidence="1">
    <location>
        <begin position="79"/>
        <end position="104"/>
    </location>
</feature>
<reference evidence="4" key="1">
    <citation type="submission" date="2022-12" db="EMBL/GenBank/DDBJ databases">
        <authorList>
            <person name="Webb A."/>
        </authorList>
    </citation>
    <scope>NUCLEOTIDE SEQUENCE</scope>
    <source>
        <strain evidence="4">Pd1</strain>
    </source>
</reference>
<gene>
    <name evidence="4" type="ORF">PDE001_LOCUS6172</name>
</gene>
<feature type="chain" id="PRO_5043415474" evidence="3">
    <location>
        <begin position="25"/>
        <end position="549"/>
    </location>
</feature>
<feature type="compositionally biased region" description="Polar residues" evidence="1">
    <location>
        <begin position="51"/>
        <end position="62"/>
    </location>
</feature>
<feature type="region of interest" description="Disordered" evidence="1">
    <location>
        <begin position="414"/>
        <end position="484"/>
    </location>
</feature>
<keyword evidence="2" id="KW-0812">Transmembrane</keyword>
<evidence type="ECO:0000256" key="1">
    <source>
        <dbReference type="SAM" id="MobiDB-lite"/>
    </source>
</evidence>
<feature type="compositionally biased region" description="Polar residues" evidence="1">
    <location>
        <begin position="189"/>
        <end position="205"/>
    </location>
</feature>
<evidence type="ECO:0000256" key="2">
    <source>
        <dbReference type="SAM" id="Phobius"/>
    </source>
</evidence>
<feature type="signal peptide" evidence="3">
    <location>
        <begin position="1"/>
        <end position="24"/>
    </location>
</feature>
<evidence type="ECO:0000313" key="5">
    <source>
        <dbReference type="Proteomes" id="UP001162029"/>
    </source>
</evidence>
<sequence>MKVHQWWLKLALVTIVLRLKSANTQVYTMPSDLEEDSTSGLDTGKNRTDMKTPTSAAKSLQMRTDAPPETDETPAKAPHTSTLLETESAPRPTTSKPNDTSPENSDSELRLRRQRPLNWDTFLGSKGEEATAGFGTSGEESTAESGKTRRTTETKEKKKLVHAAGDDSDFDEAGSLSSRTPEAKKKSLDLTSGPGTASPPKSSSKFVRPTKQESTLESNEIEKQETPSVIQDTDAMEDVPTTEASASDFGSSSGASVLAESASADLGSMSNTVMLGLMMGIAVALGMIVAVFVYVKTKEEEDDDKISPVLWTARQDENKETVQLPTVTSHFHTKNISLMDYNDDNCYSNNEHHDYQYVHNVLTPRSQIVLAQSQMSLPPMAQSGQSNISSQYSSFATQSDFYGSSGYSAASSSVSQAAKNYPRMRRKKGNDSGSEAESDYDGDDVEDMSHAANKWNSANRRGPAASGIDRSMANSRFEPSGSRSTWASDYNGKNCFKDSDYTDGYESRYADEQRFGSSGYSEYAAPPHSRDRLHFIETKESRFMDASYK</sequence>
<feature type="region of interest" description="Disordered" evidence="1">
    <location>
        <begin position="31"/>
        <end position="252"/>
    </location>
</feature>
<evidence type="ECO:0000256" key="3">
    <source>
        <dbReference type="SAM" id="SignalP"/>
    </source>
</evidence>
<dbReference type="Proteomes" id="UP001162029">
    <property type="component" value="Unassembled WGS sequence"/>
</dbReference>
<keyword evidence="2" id="KW-1133">Transmembrane helix</keyword>
<proteinExistence type="predicted"/>
<feature type="transmembrane region" description="Helical" evidence="2">
    <location>
        <begin position="273"/>
        <end position="295"/>
    </location>
</feature>
<keyword evidence="5" id="KW-1185">Reference proteome</keyword>